<evidence type="ECO:0000256" key="1">
    <source>
        <dbReference type="SAM" id="MobiDB-lite"/>
    </source>
</evidence>
<reference evidence="3 4" key="1">
    <citation type="journal article" date="2019" name="Sci. Rep.">
        <title>Orb-weaving spider Araneus ventricosus genome elucidates the spidroin gene catalogue.</title>
        <authorList>
            <person name="Kono N."/>
            <person name="Nakamura H."/>
            <person name="Ohtoshi R."/>
            <person name="Moran D.A.P."/>
            <person name="Shinohara A."/>
            <person name="Yoshida Y."/>
            <person name="Fujiwara M."/>
            <person name="Mori M."/>
            <person name="Tomita M."/>
            <person name="Arakawa K."/>
        </authorList>
    </citation>
    <scope>NUCLEOTIDE SEQUENCE [LARGE SCALE GENOMIC DNA]</scope>
</reference>
<evidence type="ECO:0000256" key="2">
    <source>
        <dbReference type="SAM" id="Phobius"/>
    </source>
</evidence>
<accession>A0A4Y2C984</accession>
<protein>
    <submittedName>
        <fullName evidence="3">Uncharacterized protein</fullName>
    </submittedName>
</protein>
<evidence type="ECO:0000313" key="4">
    <source>
        <dbReference type="Proteomes" id="UP000499080"/>
    </source>
</evidence>
<keyword evidence="4" id="KW-1185">Reference proteome</keyword>
<keyword evidence="2" id="KW-0472">Membrane</keyword>
<feature type="transmembrane region" description="Helical" evidence="2">
    <location>
        <begin position="12"/>
        <end position="30"/>
    </location>
</feature>
<sequence length="98" mass="11107">MRLCASDTEPFILTIPVLPIVYTLLNLLHFHRTSSSIHSITESAYLTLGIWPKVVDENTDDLFQPVDISRRVSSIQASCQHAPEAERDKNSIWMPKIS</sequence>
<dbReference type="AlphaFoldDB" id="A0A4Y2C984"/>
<comment type="caution">
    <text evidence="3">The sequence shown here is derived from an EMBL/GenBank/DDBJ whole genome shotgun (WGS) entry which is preliminary data.</text>
</comment>
<organism evidence="3 4">
    <name type="scientific">Araneus ventricosus</name>
    <name type="common">Orbweaver spider</name>
    <name type="synonym">Epeira ventricosa</name>
    <dbReference type="NCBI Taxonomy" id="182803"/>
    <lineage>
        <taxon>Eukaryota</taxon>
        <taxon>Metazoa</taxon>
        <taxon>Ecdysozoa</taxon>
        <taxon>Arthropoda</taxon>
        <taxon>Chelicerata</taxon>
        <taxon>Arachnida</taxon>
        <taxon>Araneae</taxon>
        <taxon>Araneomorphae</taxon>
        <taxon>Entelegynae</taxon>
        <taxon>Araneoidea</taxon>
        <taxon>Araneidae</taxon>
        <taxon>Araneus</taxon>
    </lineage>
</organism>
<evidence type="ECO:0000313" key="3">
    <source>
        <dbReference type="EMBL" id="GBM00720.1"/>
    </source>
</evidence>
<feature type="region of interest" description="Disordered" evidence="1">
    <location>
        <begin position="79"/>
        <end position="98"/>
    </location>
</feature>
<proteinExistence type="predicted"/>
<dbReference type="Proteomes" id="UP000499080">
    <property type="component" value="Unassembled WGS sequence"/>
</dbReference>
<dbReference type="EMBL" id="BGPR01000160">
    <property type="protein sequence ID" value="GBM00720.1"/>
    <property type="molecule type" value="Genomic_DNA"/>
</dbReference>
<keyword evidence="2" id="KW-0812">Transmembrane</keyword>
<gene>
    <name evidence="3" type="ORF">AVEN_150891_1</name>
</gene>
<name>A0A4Y2C984_ARAVE</name>
<keyword evidence="2" id="KW-1133">Transmembrane helix</keyword>